<feature type="compositionally biased region" description="Low complexity" evidence="7">
    <location>
        <begin position="547"/>
        <end position="557"/>
    </location>
</feature>
<keyword evidence="3 6" id="KW-0103">Bromodomain</keyword>
<feature type="compositionally biased region" description="Polar residues" evidence="7">
    <location>
        <begin position="597"/>
        <end position="611"/>
    </location>
</feature>
<evidence type="ECO:0000256" key="4">
    <source>
        <dbReference type="ARBA" id="ARBA00023163"/>
    </source>
</evidence>
<evidence type="ECO:0000256" key="1">
    <source>
        <dbReference type="ARBA" id="ARBA00004123"/>
    </source>
</evidence>
<comment type="caution">
    <text evidence="9">The sequence shown here is derived from an EMBL/GenBank/DDBJ whole genome shotgun (WGS) entry which is preliminary data.</text>
</comment>
<dbReference type="Proteomes" id="UP000735302">
    <property type="component" value="Unassembled WGS sequence"/>
</dbReference>
<accession>A0AAV4AV61</accession>
<dbReference type="EMBL" id="BLXT01004258">
    <property type="protein sequence ID" value="GFO11258.1"/>
    <property type="molecule type" value="Genomic_DNA"/>
</dbReference>
<name>A0AAV4AV61_9GAST</name>
<dbReference type="PANTHER" id="PTHR22881">
    <property type="entry name" value="BROMODOMAIN CONTAINING PROTEIN"/>
    <property type="match status" value="1"/>
</dbReference>
<evidence type="ECO:0000313" key="9">
    <source>
        <dbReference type="EMBL" id="GFO11258.1"/>
    </source>
</evidence>
<keyword evidence="4" id="KW-0804">Transcription</keyword>
<dbReference type="Gene3D" id="1.20.920.10">
    <property type="entry name" value="Bromodomain-like"/>
    <property type="match status" value="1"/>
</dbReference>
<dbReference type="Pfam" id="PF00439">
    <property type="entry name" value="Bromodomain"/>
    <property type="match status" value="1"/>
</dbReference>
<evidence type="ECO:0000256" key="5">
    <source>
        <dbReference type="ARBA" id="ARBA00023242"/>
    </source>
</evidence>
<dbReference type="SUPFAM" id="SSF47370">
    <property type="entry name" value="Bromodomain"/>
    <property type="match status" value="1"/>
</dbReference>
<dbReference type="PROSITE" id="PS50014">
    <property type="entry name" value="BROMODOMAIN_2"/>
    <property type="match status" value="1"/>
</dbReference>
<protein>
    <submittedName>
        <fullName evidence="9">Bromodomain-containing protein 7-like</fullName>
    </submittedName>
</protein>
<keyword evidence="2" id="KW-0805">Transcription regulation</keyword>
<dbReference type="Pfam" id="PF12024">
    <property type="entry name" value="DUF3512"/>
    <property type="match status" value="1"/>
</dbReference>
<feature type="compositionally biased region" description="Polar residues" evidence="7">
    <location>
        <begin position="37"/>
        <end position="54"/>
    </location>
</feature>
<reference evidence="9 10" key="1">
    <citation type="journal article" date="2021" name="Elife">
        <title>Chloroplast acquisition without the gene transfer in kleptoplastic sea slugs, Plakobranchus ocellatus.</title>
        <authorList>
            <person name="Maeda T."/>
            <person name="Takahashi S."/>
            <person name="Yoshida T."/>
            <person name="Shimamura S."/>
            <person name="Takaki Y."/>
            <person name="Nagai Y."/>
            <person name="Toyoda A."/>
            <person name="Suzuki Y."/>
            <person name="Arimoto A."/>
            <person name="Ishii H."/>
            <person name="Satoh N."/>
            <person name="Nishiyama T."/>
            <person name="Hasebe M."/>
            <person name="Maruyama T."/>
            <person name="Minagawa J."/>
            <person name="Obokata J."/>
            <person name="Shigenobu S."/>
        </authorList>
    </citation>
    <scope>NUCLEOTIDE SEQUENCE [LARGE SCALE GENOMIC DNA]</scope>
</reference>
<gene>
    <name evidence="9" type="ORF">PoB_003776300</name>
</gene>
<dbReference type="GO" id="GO:0006357">
    <property type="term" value="P:regulation of transcription by RNA polymerase II"/>
    <property type="evidence" value="ECO:0007669"/>
    <property type="project" value="TreeGrafter"/>
</dbReference>
<dbReference type="PANTHER" id="PTHR22881:SF27">
    <property type="entry name" value="BROMODOMAIN CONTAINING 7_9"/>
    <property type="match status" value="1"/>
</dbReference>
<dbReference type="InterPro" id="IPR001487">
    <property type="entry name" value="Bromodomain"/>
</dbReference>
<evidence type="ECO:0000259" key="8">
    <source>
        <dbReference type="PROSITE" id="PS50014"/>
    </source>
</evidence>
<evidence type="ECO:0000256" key="6">
    <source>
        <dbReference type="PROSITE-ProRule" id="PRU00035"/>
    </source>
</evidence>
<feature type="domain" description="Bromo" evidence="8">
    <location>
        <begin position="157"/>
        <end position="205"/>
    </location>
</feature>
<sequence>MGSKKHKKHKSEKGGTDTDDGGQEKPLKLVLNIKMGGQSSSNADGQQGTASPASQHEERSRHKHKKKKKKKSSDKSRERIREGEHHSHKRPHEDDDSIDEEEEDEEDEGRMRTTDNEESDGNSSPSRKLREPRSCTLKGSDGIILKQMLNYLVKNLQNKDVNGFFAVPVTDTIAPGYSSIILQPMDFSTMTAKIEASEYANVMEFKTPSTQVKVDNQPRPADEPNPVMNRPERDIDRFDAIPDDDLSPEEILSQAQDAAQAAKNALTARKPKTDLGFLRLEDDGTTSMTILNPWNNGVVSSTQKVISLGDYMGKLKSGSGSLFKFKEDKRNKVCPETYLCYGPFSSHAPSYDSSFASCSKEESDLLLHTYGGEIGVQYAKSVQKFVENAGISAVEMVDKLLDTLTNGQHSKSRVMLEEQKKKEEEAAEKALQDEMIAKAQKAAEEAAAKDVKDVKDPVQQSLNQTAAMLSDLYHTQNQRLSQDPPPHLGLIEQPSEREADLANKVTNSLVSMAKQVHPRDVVSTPAVRGALGISSAPPKQLTQQQRASGASGIIAGGQSNMGSKNKERSMSDDSEDDGDGEDDSDDDIDDEEEELQEQSNTSKDVVNVTQRVQEDRDEVDGGEDGEEEGEDSEEEDMEEG</sequence>
<keyword evidence="5" id="KW-0539">Nucleus</keyword>
<dbReference type="InterPro" id="IPR036427">
    <property type="entry name" value="Bromodomain-like_sf"/>
</dbReference>
<evidence type="ECO:0000313" key="10">
    <source>
        <dbReference type="Proteomes" id="UP000735302"/>
    </source>
</evidence>
<feature type="compositionally biased region" description="Basic and acidic residues" evidence="7">
    <location>
        <begin position="12"/>
        <end position="27"/>
    </location>
</feature>
<dbReference type="GO" id="GO:0005634">
    <property type="term" value="C:nucleus"/>
    <property type="evidence" value="ECO:0007669"/>
    <property type="project" value="UniProtKB-SubCell"/>
</dbReference>
<evidence type="ECO:0000256" key="3">
    <source>
        <dbReference type="ARBA" id="ARBA00023117"/>
    </source>
</evidence>
<proteinExistence type="predicted"/>
<feature type="compositionally biased region" description="Basic residues" evidence="7">
    <location>
        <begin position="61"/>
        <end position="72"/>
    </location>
</feature>
<dbReference type="InterPro" id="IPR021900">
    <property type="entry name" value="DUF3512"/>
</dbReference>
<feature type="region of interest" description="Disordered" evidence="7">
    <location>
        <begin position="1"/>
        <end position="134"/>
    </location>
</feature>
<evidence type="ECO:0000256" key="2">
    <source>
        <dbReference type="ARBA" id="ARBA00023015"/>
    </source>
</evidence>
<feature type="compositionally biased region" description="Basic and acidic residues" evidence="7">
    <location>
        <begin position="73"/>
        <end position="85"/>
    </location>
</feature>
<dbReference type="AlphaFoldDB" id="A0AAV4AV61"/>
<keyword evidence="10" id="KW-1185">Reference proteome</keyword>
<feature type="compositionally biased region" description="Basic residues" evidence="7">
    <location>
        <begin position="1"/>
        <end position="11"/>
    </location>
</feature>
<feature type="region of interest" description="Disordered" evidence="7">
    <location>
        <begin position="533"/>
        <end position="640"/>
    </location>
</feature>
<organism evidence="9 10">
    <name type="scientific">Plakobranchus ocellatus</name>
    <dbReference type="NCBI Taxonomy" id="259542"/>
    <lineage>
        <taxon>Eukaryota</taxon>
        <taxon>Metazoa</taxon>
        <taxon>Spiralia</taxon>
        <taxon>Lophotrochozoa</taxon>
        <taxon>Mollusca</taxon>
        <taxon>Gastropoda</taxon>
        <taxon>Heterobranchia</taxon>
        <taxon>Euthyneura</taxon>
        <taxon>Panpulmonata</taxon>
        <taxon>Sacoglossa</taxon>
        <taxon>Placobranchoidea</taxon>
        <taxon>Plakobranchidae</taxon>
        <taxon>Plakobranchus</taxon>
    </lineage>
</organism>
<feature type="compositionally biased region" description="Acidic residues" evidence="7">
    <location>
        <begin position="94"/>
        <end position="108"/>
    </location>
</feature>
<dbReference type="InterPro" id="IPR051831">
    <property type="entry name" value="Bromodomain_contain_prot"/>
</dbReference>
<feature type="region of interest" description="Disordered" evidence="7">
    <location>
        <begin position="212"/>
        <end position="232"/>
    </location>
</feature>
<comment type="subcellular location">
    <subcellularLocation>
        <location evidence="1">Nucleus</location>
    </subcellularLocation>
</comment>
<feature type="compositionally biased region" description="Acidic residues" evidence="7">
    <location>
        <begin position="572"/>
        <end position="596"/>
    </location>
</feature>
<feature type="compositionally biased region" description="Acidic residues" evidence="7">
    <location>
        <begin position="615"/>
        <end position="640"/>
    </location>
</feature>
<evidence type="ECO:0000256" key="7">
    <source>
        <dbReference type="SAM" id="MobiDB-lite"/>
    </source>
</evidence>